<dbReference type="NCBIfam" id="TIGR00418">
    <property type="entry name" value="thrS"/>
    <property type="match status" value="1"/>
</dbReference>
<dbReference type="InterPro" id="IPR036621">
    <property type="entry name" value="Anticodon-bd_dom_sf"/>
</dbReference>
<dbReference type="Pfam" id="PF00587">
    <property type="entry name" value="tRNA-synt_2b"/>
    <property type="match status" value="1"/>
</dbReference>
<dbReference type="EMBL" id="JACIBU010000001">
    <property type="protein sequence ID" value="MBB3675531.1"/>
    <property type="molecule type" value="Genomic_DNA"/>
</dbReference>
<dbReference type="GO" id="GO:0005524">
    <property type="term" value="F:ATP binding"/>
    <property type="evidence" value="ECO:0007669"/>
    <property type="project" value="UniProtKB-UniRule"/>
</dbReference>
<dbReference type="PANTHER" id="PTHR11451">
    <property type="entry name" value="THREONINE-TRNA LIGASE"/>
    <property type="match status" value="1"/>
</dbReference>
<dbReference type="SMART" id="SM00863">
    <property type="entry name" value="tRNA_SAD"/>
    <property type="match status" value="1"/>
</dbReference>
<keyword evidence="9 14" id="KW-0067">ATP-binding</keyword>
<reference evidence="18 19" key="1">
    <citation type="submission" date="2018-06" db="EMBL/GenBank/DDBJ databases">
        <title>Draft genome sequence of Modestobacter versicolor CP153-2.</title>
        <authorList>
            <person name="Gundlapally S.R."/>
        </authorList>
    </citation>
    <scope>NUCLEOTIDE SEQUENCE [LARGE SCALE GENOMIC DNA]</scope>
    <source>
        <strain evidence="18 19">CP153-2</strain>
    </source>
</reference>
<evidence type="ECO:0000256" key="6">
    <source>
        <dbReference type="ARBA" id="ARBA00022723"/>
    </source>
</evidence>
<keyword evidence="8 14" id="KW-0862">Zinc</keyword>
<dbReference type="GO" id="GO:0006435">
    <property type="term" value="P:threonyl-tRNA aminoacylation"/>
    <property type="evidence" value="ECO:0007669"/>
    <property type="project" value="UniProtKB-UniRule"/>
</dbReference>
<evidence type="ECO:0000256" key="11">
    <source>
        <dbReference type="ARBA" id="ARBA00022917"/>
    </source>
</evidence>
<keyword evidence="4 14" id="KW-0820">tRNA-binding</keyword>
<dbReference type="InterPro" id="IPR018163">
    <property type="entry name" value="Thr/Ala-tRNA-synth_IIc_edit"/>
</dbReference>
<feature type="binding site" evidence="14">
    <location>
        <position position="369"/>
    </location>
    <ligand>
        <name>Zn(2+)</name>
        <dbReference type="ChEBI" id="CHEBI:29105"/>
        <note>catalytic</note>
    </ligand>
</feature>
<dbReference type="RefSeq" id="WP_110553808.1">
    <property type="nucleotide sequence ID" value="NZ_JACIBU010000001.1"/>
</dbReference>
<evidence type="ECO:0000313" key="18">
    <source>
        <dbReference type="EMBL" id="PZA19782.1"/>
    </source>
</evidence>
<name>A0A323V4U8_9ACTN</name>
<keyword evidence="19" id="KW-1185">Reference proteome</keyword>
<gene>
    <name evidence="14" type="primary">thrS</name>
    <name evidence="18" type="ORF">DMO24_18910</name>
    <name evidence="17" type="ORF">FHX36_001266</name>
</gene>
<comment type="similarity">
    <text evidence="2 14">Belongs to the class-II aminoacyl-tRNA synthetase family.</text>
</comment>
<protein>
    <recommendedName>
        <fullName evidence="14">Threonine--tRNA ligase</fullName>
        <ecNumber evidence="14">6.1.1.3</ecNumber>
    </recommendedName>
    <alternativeName>
        <fullName evidence="14">Threonyl-tRNA synthetase</fullName>
        <shortName evidence="14">ThrRS</shortName>
    </alternativeName>
</protein>
<keyword evidence="11 14" id="KW-0648">Protein biosynthesis</keyword>
<keyword evidence="6 14" id="KW-0479">Metal-binding</keyword>
<dbReference type="AlphaFoldDB" id="A0A323V4U8"/>
<dbReference type="Pfam" id="PF03129">
    <property type="entry name" value="HGTP_anticodon"/>
    <property type="match status" value="1"/>
</dbReference>
<evidence type="ECO:0000256" key="7">
    <source>
        <dbReference type="ARBA" id="ARBA00022741"/>
    </source>
</evidence>
<dbReference type="Gene3D" id="3.40.50.800">
    <property type="entry name" value="Anticodon-binding domain"/>
    <property type="match status" value="1"/>
</dbReference>
<evidence type="ECO:0000256" key="10">
    <source>
        <dbReference type="ARBA" id="ARBA00022884"/>
    </source>
</evidence>
<accession>A0A323V4U8</accession>
<dbReference type="PROSITE" id="PS50862">
    <property type="entry name" value="AA_TRNA_LIGASE_II"/>
    <property type="match status" value="1"/>
</dbReference>
<evidence type="ECO:0000313" key="20">
    <source>
        <dbReference type="Proteomes" id="UP000580718"/>
    </source>
</evidence>
<evidence type="ECO:0000256" key="3">
    <source>
        <dbReference type="ARBA" id="ARBA00022490"/>
    </source>
</evidence>
<comment type="caution">
    <text evidence="18">The sequence shown here is derived from an EMBL/GenBank/DDBJ whole genome shotgun (WGS) entry which is preliminary data.</text>
</comment>
<dbReference type="FunFam" id="3.30.930.10:FF:000019">
    <property type="entry name" value="Threonine--tRNA ligase"/>
    <property type="match status" value="1"/>
</dbReference>
<evidence type="ECO:0000256" key="9">
    <source>
        <dbReference type="ARBA" id="ARBA00022840"/>
    </source>
</evidence>
<dbReference type="InterPro" id="IPR012947">
    <property type="entry name" value="tRNA_SAD"/>
</dbReference>
<dbReference type="SUPFAM" id="SSF52954">
    <property type="entry name" value="Class II aaRS ABD-related"/>
    <property type="match status" value="1"/>
</dbReference>
<dbReference type="InterPro" id="IPR004095">
    <property type="entry name" value="TGS"/>
</dbReference>
<dbReference type="EC" id="6.1.1.3" evidence="14"/>
<comment type="subcellular location">
    <subcellularLocation>
        <location evidence="1 14">Cytoplasm</location>
    </subcellularLocation>
</comment>
<evidence type="ECO:0000256" key="4">
    <source>
        <dbReference type="ARBA" id="ARBA00022555"/>
    </source>
</evidence>
<dbReference type="InterPro" id="IPR002320">
    <property type="entry name" value="Thr-tRNA-ligase_IIa"/>
</dbReference>
<comment type="subunit">
    <text evidence="14">Homodimer.</text>
</comment>
<dbReference type="Gene3D" id="3.30.930.10">
    <property type="entry name" value="Bira Bifunctional Protein, Domain 2"/>
    <property type="match status" value="1"/>
</dbReference>
<dbReference type="SUPFAM" id="SSF55681">
    <property type="entry name" value="Class II aaRS and biotin synthetases"/>
    <property type="match status" value="1"/>
</dbReference>
<dbReference type="PROSITE" id="PS51880">
    <property type="entry name" value="TGS"/>
    <property type="match status" value="1"/>
</dbReference>
<keyword evidence="5 14" id="KW-0436">Ligase</keyword>
<reference evidence="17 20" key="2">
    <citation type="submission" date="2020-08" db="EMBL/GenBank/DDBJ databases">
        <title>Sequencing the genomes of 1000 actinobacteria strains.</title>
        <authorList>
            <person name="Klenk H.-P."/>
        </authorList>
    </citation>
    <scope>NUCLEOTIDE SEQUENCE [LARGE SCALE GENOMIC DNA]</scope>
    <source>
        <strain evidence="17 20">DSM 16678</strain>
    </source>
</reference>
<dbReference type="InterPro" id="IPR047246">
    <property type="entry name" value="ThrRS_anticodon"/>
</dbReference>
<evidence type="ECO:0000256" key="8">
    <source>
        <dbReference type="ARBA" id="ARBA00022833"/>
    </source>
</evidence>
<dbReference type="CDD" id="cd00860">
    <property type="entry name" value="ThrRS_anticodon"/>
    <property type="match status" value="1"/>
</dbReference>
<dbReference type="Gene3D" id="3.30.54.20">
    <property type="match status" value="1"/>
</dbReference>
<comment type="cofactor">
    <cofactor evidence="14">
        <name>Zn(2+)</name>
        <dbReference type="ChEBI" id="CHEBI:29105"/>
    </cofactor>
    <text evidence="14">Binds 1 zinc ion per subunit.</text>
</comment>
<dbReference type="PRINTS" id="PR01047">
    <property type="entry name" value="TRNASYNTHTHR"/>
</dbReference>
<sequence length="683" mass="75198">MSTAPSPTAAGPIRVPAGTTASQALKDAGVPLKGPDGAVVVRELPSGELKDLAWTPDADAEVEPVPAASADGRAVIRHSTAHVLAQAVQELFPGTRLGIGPPVDNGFYYDFDPERPFTPEDLQALEKKMTEIVRAGQHFSRREISDDDARAELAHEPFKLELIGLKGGADAAEGADVEVGGSQLTMYDNLDARTGDRVWTDLCRGPHLPRTSGIPAFSLTRSAAAYWRGSEQNPQLQRVYGTAWESKDAHKAYLEQVAEAERRDHRKLGAELDLFSFPDEIGSGLAVFHPKGGIIRRELENYSRQRHEDGGYSFVNTPHITKAQLFQTSGHLDWYAEGMFPPMHLDEERDDEGNVRKQGQDYYLKPMNCPMHNLVFGSRGRSYKELPLRLFEFGTVYRYEKSGVIHGLTRERGFTQDDAHIYCTPEQMAGELRGLLDFVLGLLADYGLDDFFLELSTRNPDKSVGTDESWEVATEALRQAAVQSGLELVPDPGGAAFYGPKISVQARDAIGRSWQMSTIQVDFNLPERFDLEYTAADGSRQRPVMIHRALFGSIERFFGVLTEHYAGAFPAWLAPVQVVGIPITDEQVPYLTDVALLLREKGIRVEVDDSDDRMQKKIRTASKQKVPFVLIAGATDAEAGAVSFRYRDGSQRNGVPVAEAVAQVVAWVAARHNADPTAEVPLG</sequence>
<dbReference type="FunFam" id="3.30.980.10:FF:000005">
    <property type="entry name" value="Threonyl-tRNA synthetase, mitochondrial"/>
    <property type="match status" value="1"/>
</dbReference>
<comment type="catalytic activity">
    <reaction evidence="13 14">
        <text>tRNA(Thr) + L-threonine + ATP = L-threonyl-tRNA(Thr) + AMP + diphosphate + H(+)</text>
        <dbReference type="Rhea" id="RHEA:24624"/>
        <dbReference type="Rhea" id="RHEA-COMP:9670"/>
        <dbReference type="Rhea" id="RHEA-COMP:9704"/>
        <dbReference type="ChEBI" id="CHEBI:15378"/>
        <dbReference type="ChEBI" id="CHEBI:30616"/>
        <dbReference type="ChEBI" id="CHEBI:33019"/>
        <dbReference type="ChEBI" id="CHEBI:57926"/>
        <dbReference type="ChEBI" id="CHEBI:78442"/>
        <dbReference type="ChEBI" id="CHEBI:78534"/>
        <dbReference type="ChEBI" id="CHEBI:456215"/>
        <dbReference type="EC" id="6.1.1.3"/>
    </reaction>
</comment>
<dbReference type="SUPFAM" id="SSF55186">
    <property type="entry name" value="ThrRS/AlaRS common domain"/>
    <property type="match status" value="1"/>
</dbReference>
<keyword evidence="10 14" id="KW-0694">RNA-binding</keyword>
<dbReference type="GO" id="GO:0046872">
    <property type="term" value="F:metal ion binding"/>
    <property type="evidence" value="ECO:0007669"/>
    <property type="project" value="UniProtKB-KW"/>
</dbReference>
<dbReference type="Pfam" id="PF07973">
    <property type="entry name" value="tRNA_SAD"/>
    <property type="match status" value="1"/>
</dbReference>
<keyword evidence="12 14" id="KW-0030">Aminoacyl-tRNA synthetase</keyword>
<evidence type="ECO:0000313" key="19">
    <source>
        <dbReference type="Proteomes" id="UP000247602"/>
    </source>
</evidence>
<keyword evidence="3 14" id="KW-0963">Cytoplasm</keyword>
<dbReference type="OrthoDB" id="9802304at2"/>
<evidence type="ECO:0000259" key="16">
    <source>
        <dbReference type="PROSITE" id="PS51880"/>
    </source>
</evidence>
<dbReference type="EMBL" id="QKNV01000270">
    <property type="protein sequence ID" value="PZA19782.1"/>
    <property type="molecule type" value="Genomic_DNA"/>
</dbReference>
<dbReference type="CDD" id="cd00771">
    <property type="entry name" value="ThrRS_core"/>
    <property type="match status" value="1"/>
</dbReference>
<dbReference type="Proteomes" id="UP000247602">
    <property type="component" value="Unassembled WGS sequence"/>
</dbReference>
<dbReference type="GO" id="GO:0000049">
    <property type="term" value="F:tRNA binding"/>
    <property type="evidence" value="ECO:0007669"/>
    <property type="project" value="UniProtKB-KW"/>
</dbReference>
<evidence type="ECO:0000256" key="14">
    <source>
        <dbReference type="HAMAP-Rule" id="MF_00184"/>
    </source>
</evidence>
<dbReference type="GO" id="GO:0004829">
    <property type="term" value="F:threonine-tRNA ligase activity"/>
    <property type="evidence" value="ECO:0007669"/>
    <property type="project" value="UniProtKB-UniRule"/>
</dbReference>
<feature type="binding site" evidence="14">
    <location>
        <position position="420"/>
    </location>
    <ligand>
        <name>Zn(2+)</name>
        <dbReference type="ChEBI" id="CHEBI:29105"/>
        <note>catalytic</note>
    </ligand>
</feature>
<feature type="domain" description="TGS" evidence="16">
    <location>
        <begin position="1"/>
        <end position="66"/>
    </location>
</feature>
<dbReference type="PANTHER" id="PTHR11451:SF44">
    <property type="entry name" value="THREONINE--TRNA LIGASE, CHLOROPLASTIC_MITOCHONDRIAL 2"/>
    <property type="match status" value="1"/>
</dbReference>
<dbReference type="InterPro" id="IPR033728">
    <property type="entry name" value="ThrRS_core"/>
</dbReference>
<dbReference type="InterPro" id="IPR006195">
    <property type="entry name" value="aa-tRNA-synth_II"/>
</dbReference>
<dbReference type="HAMAP" id="MF_00184">
    <property type="entry name" value="Thr_tRNA_synth"/>
    <property type="match status" value="1"/>
</dbReference>
<dbReference type="Gene3D" id="3.30.980.10">
    <property type="entry name" value="Threonyl-trna Synthetase, Chain A, domain 2"/>
    <property type="match status" value="1"/>
</dbReference>
<evidence type="ECO:0000256" key="13">
    <source>
        <dbReference type="ARBA" id="ARBA00049515"/>
    </source>
</evidence>
<organism evidence="18 19">
    <name type="scientific">Modestobacter versicolor</name>
    <dbReference type="NCBI Taxonomy" id="429133"/>
    <lineage>
        <taxon>Bacteria</taxon>
        <taxon>Bacillati</taxon>
        <taxon>Actinomycetota</taxon>
        <taxon>Actinomycetes</taxon>
        <taxon>Geodermatophilales</taxon>
        <taxon>Geodermatophilaceae</taxon>
        <taxon>Modestobacter</taxon>
    </lineage>
</organism>
<evidence type="ECO:0000256" key="2">
    <source>
        <dbReference type="ARBA" id="ARBA00008226"/>
    </source>
</evidence>
<dbReference type="InterPro" id="IPR045864">
    <property type="entry name" value="aa-tRNA-synth_II/BPL/LPL"/>
</dbReference>
<dbReference type="FunFam" id="3.30.54.20:FF:000003">
    <property type="entry name" value="Threonine--tRNA ligase"/>
    <property type="match status" value="1"/>
</dbReference>
<comment type="caution">
    <text evidence="14">Lacks conserved residue(s) required for the propagation of feature annotation.</text>
</comment>
<dbReference type="Proteomes" id="UP000580718">
    <property type="component" value="Unassembled WGS sequence"/>
</dbReference>
<feature type="binding site" evidence="14">
    <location>
        <position position="547"/>
    </location>
    <ligand>
        <name>Zn(2+)</name>
        <dbReference type="ChEBI" id="CHEBI:29105"/>
        <note>catalytic</note>
    </ligand>
</feature>
<evidence type="ECO:0000259" key="15">
    <source>
        <dbReference type="PROSITE" id="PS50862"/>
    </source>
</evidence>
<keyword evidence="7 14" id="KW-0547">Nucleotide-binding</keyword>
<proteinExistence type="inferred from homology"/>
<feature type="domain" description="Aminoacyl-transfer RNA synthetases class-II family profile" evidence="15">
    <location>
        <begin position="295"/>
        <end position="570"/>
    </location>
</feature>
<evidence type="ECO:0000256" key="5">
    <source>
        <dbReference type="ARBA" id="ARBA00022598"/>
    </source>
</evidence>
<dbReference type="GO" id="GO:0005737">
    <property type="term" value="C:cytoplasm"/>
    <property type="evidence" value="ECO:0007669"/>
    <property type="project" value="UniProtKB-SubCell"/>
</dbReference>
<dbReference type="FunFam" id="3.40.50.800:FF:000001">
    <property type="entry name" value="Threonine--tRNA ligase"/>
    <property type="match status" value="1"/>
</dbReference>
<evidence type="ECO:0000256" key="1">
    <source>
        <dbReference type="ARBA" id="ARBA00004496"/>
    </source>
</evidence>
<dbReference type="InterPro" id="IPR002314">
    <property type="entry name" value="aa-tRNA-synt_IIb"/>
</dbReference>
<dbReference type="InterPro" id="IPR004154">
    <property type="entry name" value="Anticodon-bd"/>
</dbReference>
<evidence type="ECO:0000313" key="17">
    <source>
        <dbReference type="EMBL" id="MBB3675531.1"/>
    </source>
</evidence>
<evidence type="ECO:0000256" key="12">
    <source>
        <dbReference type="ARBA" id="ARBA00023146"/>
    </source>
</evidence>